<dbReference type="CDD" id="cd18186">
    <property type="entry name" value="BTB_POZ_ZBTB_KLHL-like"/>
    <property type="match status" value="1"/>
</dbReference>
<dbReference type="PANTHER" id="PTHR24410:SF23">
    <property type="entry name" value="BTB DOMAIN-CONTAINING PROTEIN-RELATED"/>
    <property type="match status" value="1"/>
</dbReference>
<evidence type="ECO:0000259" key="1">
    <source>
        <dbReference type="PROSITE" id="PS50097"/>
    </source>
</evidence>
<dbReference type="PANTHER" id="PTHR24410">
    <property type="entry name" value="HL07962P-RELATED"/>
    <property type="match status" value="1"/>
</dbReference>
<dbReference type="VEuPathDB" id="FungiDB:RhiirFUN_001651"/>
<protein>
    <recommendedName>
        <fullName evidence="1">BTB domain-containing protein</fullName>
    </recommendedName>
</protein>
<evidence type="ECO:0000313" key="3">
    <source>
        <dbReference type="Proteomes" id="UP000684084"/>
    </source>
</evidence>
<evidence type="ECO:0000313" key="2">
    <source>
        <dbReference type="EMBL" id="CAB5302349.1"/>
    </source>
</evidence>
<dbReference type="OrthoDB" id="298084at2759"/>
<dbReference type="Pfam" id="PF00651">
    <property type="entry name" value="BTB"/>
    <property type="match status" value="1"/>
</dbReference>
<accession>A0A915YP07</accession>
<comment type="caution">
    <text evidence="2">The sequence shown here is derived from an EMBL/GenBank/DDBJ whole genome shotgun (WGS) entry which is preliminary data.</text>
</comment>
<dbReference type="AlphaFoldDB" id="A0A915YP07"/>
<dbReference type="SMART" id="SM00225">
    <property type="entry name" value="BTB"/>
    <property type="match status" value="1"/>
</dbReference>
<dbReference type="PROSITE" id="PS50097">
    <property type="entry name" value="BTB"/>
    <property type="match status" value="1"/>
</dbReference>
<dbReference type="InterPro" id="IPR051481">
    <property type="entry name" value="BTB-POZ/Galectin-3-binding"/>
</dbReference>
<reference evidence="2" key="1">
    <citation type="submission" date="2020-05" db="EMBL/GenBank/DDBJ databases">
        <authorList>
            <person name="Rincon C."/>
            <person name="Sanders R I."/>
            <person name="Robbins C."/>
            <person name="Chaturvedi A."/>
        </authorList>
    </citation>
    <scope>NUCLEOTIDE SEQUENCE</scope>
    <source>
        <strain evidence="2">CHB12</strain>
    </source>
</reference>
<dbReference type="InterPro" id="IPR000210">
    <property type="entry name" value="BTB/POZ_dom"/>
</dbReference>
<name>A0A915YP07_9GLOM</name>
<organism evidence="2 3">
    <name type="scientific">Rhizophagus irregularis</name>
    <dbReference type="NCBI Taxonomy" id="588596"/>
    <lineage>
        <taxon>Eukaryota</taxon>
        <taxon>Fungi</taxon>
        <taxon>Fungi incertae sedis</taxon>
        <taxon>Mucoromycota</taxon>
        <taxon>Glomeromycotina</taxon>
        <taxon>Glomeromycetes</taxon>
        <taxon>Glomerales</taxon>
        <taxon>Glomeraceae</taxon>
        <taxon>Rhizophagus</taxon>
    </lineage>
</organism>
<feature type="domain" description="BTB" evidence="1">
    <location>
        <begin position="25"/>
        <end position="98"/>
    </location>
</feature>
<sequence>MRLNAKLWQSVAKNYAKLLEEEDSCDVSITVGSGDDIKTFNVHSLILRTQTPYFHTAFSAQWGKKKGDKIVLSKPNVTPAIFEDILKFIYSSELKLDNKDVQHLLGLLSASDELILPVLSDHVQKYLAINQASWIKEHPLETLNAAFQHESWKELQNCCVSTIYILWHFLKPDRPKKYISSILPKRHHPYANSKFIKTNYAKITAYKTSYSKYATKPDAFKRVMIGP</sequence>
<gene>
    <name evidence="2" type="ORF">CHRIB12_LOCUS951</name>
</gene>
<dbReference type="Proteomes" id="UP000684084">
    <property type="component" value="Unassembled WGS sequence"/>
</dbReference>
<dbReference type="EMBL" id="CAGKOT010000001">
    <property type="protein sequence ID" value="CAB5302349.1"/>
    <property type="molecule type" value="Genomic_DNA"/>
</dbReference>
<proteinExistence type="predicted"/>